<accession>A0A0F9STB2</accession>
<protein>
    <submittedName>
        <fullName evidence="1">Uncharacterized protein</fullName>
    </submittedName>
</protein>
<proteinExistence type="predicted"/>
<comment type="caution">
    <text evidence="1">The sequence shown here is derived from an EMBL/GenBank/DDBJ whole genome shotgun (WGS) entry which is preliminary data.</text>
</comment>
<dbReference type="SUPFAM" id="SSF56300">
    <property type="entry name" value="Metallo-dependent phosphatases"/>
    <property type="match status" value="1"/>
</dbReference>
<reference evidence="1" key="1">
    <citation type="journal article" date="2015" name="Nature">
        <title>Complex archaea that bridge the gap between prokaryotes and eukaryotes.</title>
        <authorList>
            <person name="Spang A."/>
            <person name="Saw J.H."/>
            <person name="Jorgensen S.L."/>
            <person name="Zaremba-Niedzwiedzka K."/>
            <person name="Martijn J."/>
            <person name="Lind A.E."/>
            <person name="van Eijk R."/>
            <person name="Schleper C."/>
            <person name="Guy L."/>
            <person name="Ettema T.J."/>
        </authorList>
    </citation>
    <scope>NUCLEOTIDE SEQUENCE</scope>
</reference>
<dbReference type="InterPro" id="IPR029052">
    <property type="entry name" value="Metallo-depent_PP-like"/>
</dbReference>
<dbReference type="AlphaFoldDB" id="A0A0F9STB2"/>
<evidence type="ECO:0000313" key="1">
    <source>
        <dbReference type="EMBL" id="KKN32418.1"/>
    </source>
</evidence>
<dbReference type="EMBL" id="LAZR01002254">
    <property type="protein sequence ID" value="KKN32418.1"/>
    <property type="molecule type" value="Genomic_DNA"/>
</dbReference>
<organism evidence="1">
    <name type="scientific">marine sediment metagenome</name>
    <dbReference type="NCBI Taxonomy" id="412755"/>
    <lineage>
        <taxon>unclassified sequences</taxon>
        <taxon>metagenomes</taxon>
        <taxon>ecological metagenomes</taxon>
    </lineage>
</organism>
<name>A0A0F9STB2_9ZZZZ</name>
<sequence length="402" mass="45650">MPGKFVICTIEGCNEDVAKGRLKYCSDSCRKKFARRRHEDGVNIKTTDERVERERQKMRAEEDKKLLKSLARSEAKRELYVSAVQEALSAFKPSTPRPWLIKQDRTTDVDWEIDISDWHVGQSTPQETTGGMYEQTTEIVQKQVDSLLHAMSLIYHEANGKRVKRLWVNIMGDLIENDNMRPSQLREIDLPVVKQTIVAYDLVSYFLRTCLEMPGLEELVVDISGGNHDRTTQKAGNAGLGESDYVDCFSFIIGEFIKRGFEDDPRVSVTNWETFFGTREFGGIRHVFEHGSSIRGSGGSYGGIPFYPIIRAAQQYESMLGGVDMVHFGHLHTPYLLPLGQDGWVVGNGALPATSTFVQSRYKKIRRPQQWLIEFHHSVGATKFEPLYADLGLPKPGDVWKK</sequence>
<gene>
    <name evidence="1" type="ORF">LCGC14_0814060</name>
</gene>